<proteinExistence type="inferred from homology"/>
<dbReference type="EC" id="2.8.2.-" evidence="3"/>
<name>A0AAP0RHB5_LIQFO</name>
<keyword evidence="2 3" id="KW-0808">Transferase</keyword>
<dbReference type="Pfam" id="PF00685">
    <property type="entry name" value="Sulfotransfer_1"/>
    <property type="match status" value="1"/>
</dbReference>
<evidence type="ECO:0000259" key="4">
    <source>
        <dbReference type="Pfam" id="PF00685"/>
    </source>
</evidence>
<reference evidence="5 6" key="1">
    <citation type="journal article" date="2024" name="Plant J.">
        <title>Genome sequences and population genomics reveal climatic adaptation and genomic divergence between two closely related sweetgum species.</title>
        <authorList>
            <person name="Xu W.Q."/>
            <person name="Ren C.Q."/>
            <person name="Zhang X.Y."/>
            <person name="Comes H.P."/>
            <person name="Liu X.H."/>
            <person name="Li Y.G."/>
            <person name="Kettle C.J."/>
            <person name="Jalonen R."/>
            <person name="Gaisberger H."/>
            <person name="Ma Y.Z."/>
            <person name="Qiu Y.X."/>
        </authorList>
    </citation>
    <scope>NUCLEOTIDE SEQUENCE [LARGE SCALE GENOMIC DNA]</scope>
    <source>
        <strain evidence="5">Hangzhou</strain>
    </source>
</reference>
<dbReference type="EMBL" id="JBBPBK010000009">
    <property type="protein sequence ID" value="KAK9277842.1"/>
    <property type="molecule type" value="Genomic_DNA"/>
</dbReference>
<dbReference type="PANTHER" id="PTHR11783">
    <property type="entry name" value="SULFOTRANSFERASE SULT"/>
    <property type="match status" value="1"/>
</dbReference>
<evidence type="ECO:0000256" key="1">
    <source>
        <dbReference type="ARBA" id="ARBA00005771"/>
    </source>
</evidence>
<evidence type="ECO:0000256" key="3">
    <source>
        <dbReference type="RuleBase" id="RU361155"/>
    </source>
</evidence>
<dbReference type="Gene3D" id="3.40.50.300">
    <property type="entry name" value="P-loop containing nucleotide triphosphate hydrolases"/>
    <property type="match status" value="1"/>
</dbReference>
<dbReference type="SUPFAM" id="SSF52540">
    <property type="entry name" value="P-loop containing nucleoside triphosphate hydrolases"/>
    <property type="match status" value="1"/>
</dbReference>
<accession>A0AAP0RHB5</accession>
<protein>
    <recommendedName>
        <fullName evidence="3">Sulfotransferase</fullName>
        <ecNumber evidence="3">2.8.2.-</ecNumber>
    </recommendedName>
</protein>
<gene>
    <name evidence="5" type="ORF">L1049_027399</name>
</gene>
<evidence type="ECO:0000313" key="5">
    <source>
        <dbReference type="EMBL" id="KAK9277842.1"/>
    </source>
</evidence>
<comment type="caution">
    <text evidence="5">The sequence shown here is derived from an EMBL/GenBank/DDBJ whole genome shotgun (WGS) entry which is preliminary data.</text>
</comment>
<organism evidence="5 6">
    <name type="scientific">Liquidambar formosana</name>
    <name type="common">Formosan gum</name>
    <dbReference type="NCBI Taxonomy" id="63359"/>
    <lineage>
        <taxon>Eukaryota</taxon>
        <taxon>Viridiplantae</taxon>
        <taxon>Streptophyta</taxon>
        <taxon>Embryophyta</taxon>
        <taxon>Tracheophyta</taxon>
        <taxon>Spermatophyta</taxon>
        <taxon>Magnoliopsida</taxon>
        <taxon>eudicotyledons</taxon>
        <taxon>Gunneridae</taxon>
        <taxon>Pentapetalae</taxon>
        <taxon>Saxifragales</taxon>
        <taxon>Altingiaceae</taxon>
        <taxon>Liquidambar</taxon>
    </lineage>
</organism>
<evidence type="ECO:0000313" key="6">
    <source>
        <dbReference type="Proteomes" id="UP001415857"/>
    </source>
</evidence>
<dbReference type="InterPro" id="IPR000863">
    <property type="entry name" value="Sulfotransferase_dom"/>
</dbReference>
<dbReference type="GO" id="GO:0008146">
    <property type="term" value="F:sulfotransferase activity"/>
    <property type="evidence" value="ECO:0007669"/>
    <property type="project" value="InterPro"/>
</dbReference>
<dbReference type="AlphaFoldDB" id="A0AAP0RHB5"/>
<dbReference type="InterPro" id="IPR027417">
    <property type="entry name" value="P-loop_NTPase"/>
</dbReference>
<evidence type="ECO:0000256" key="2">
    <source>
        <dbReference type="ARBA" id="ARBA00022679"/>
    </source>
</evidence>
<sequence length="99" mass="11338">MKDAMFYVKRLAEFMGYPFSLEEEKEGAVQKIVKLCSFENLSNLEVNNMVGDRVAYNAFFRKGKVGDWENYLTAHMAECLDQISEQKLGPFGFSFTSSN</sequence>
<feature type="domain" description="Sulfotransferase" evidence="4">
    <location>
        <begin position="2"/>
        <end position="91"/>
    </location>
</feature>
<dbReference type="Proteomes" id="UP001415857">
    <property type="component" value="Unassembled WGS sequence"/>
</dbReference>
<comment type="similarity">
    <text evidence="1 3">Belongs to the sulfotransferase 1 family.</text>
</comment>
<keyword evidence="6" id="KW-1185">Reference proteome</keyword>